<dbReference type="InterPro" id="IPR036236">
    <property type="entry name" value="Znf_C2H2_sf"/>
</dbReference>
<gene>
    <name evidence="3" type="ORF">HK099_007131</name>
</gene>
<evidence type="ECO:0000313" key="4">
    <source>
        <dbReference type="Proteomes" id="UP001211065"/>
    </source>
</evidence>
<dbReference type="GO" id="GO:0008270">
    <property type="term" value="F:zinc ion binding"/>
    <property type="evidence" value="ECO:0007669"/>
    <property type="project" value="UniProtKB-KW"/>
</dbReference>
<dbReference type="EMBL" id="JADGJW010000668">
    <property type="protein sequence ID" value="KAJ3213878.1"/>
    <property type="molecule type" value="Genomic_DNA"/>
</dbReference>
<protein>
    <recommendedName>
        <fullName evidence="2">C2H2-type domain-containing protein</fullName>
    </recommendedName>
</protein>
<evidence type="ECO:0000256" key="1">
    <source>
        <dbReference type="PROSITE-ProRule" id="PRU00042"/>
    </source>
</evidence>
<dbReference type="Proteomes" id="UP001211065">
    <property type="component" value="Unassembled WGS sequence"/>
</dbReference>
<keyword evidence="1" id="KW-0862">Zinc</keyword>
<dbReference type="InterPro" id="IPR013087">
    <property type="entry name" value="Znf_C2H2_type"/>
</dbReference>
<dbReference type="Gene3D" id="3.30.160.60">
    <property type="entry name" value="Classic Zinc Finger"/>
    <property type="match status" value="1"/>
</dbReference>
<name>A0AAD5TWR0_9FUNG</name>
<dbReference type="PROSITE" id="PS00028">
    <property type="entry name" value="ZINC_FINGER_C2H2_1"/>
    <property type="match status" value="1"/>
</dbReference>
<organism evidence="3 4">
    <name type="scientific">Clydaea vesicula</name>
    <dbReference type="NCBI Taxonomy" id="447962"/>
    <lineage>
        <taxon>Eukaryota</taxon>
        <taxon>Fungi</taxon>
        <taxon>Fungi incertae sedis</taxon>
        <taxon>Chytridiomycota</taxon>
        <taxon>Chytridiomycota incertae sedis</taxon>
        <taxon>Chytridiomycetes</taxon>
        <taxon>Lobulomycetales</taxon>
        <taxon>Lobulomycetaceae</taxon>
        <taxon>Clydaea</taxon>
    </lineage>
</organism>
<accession>A0AAD5TWR0</accession>
<proteinExistence type="predicted"/>
<dbReference type="PROSITE" id="PS51257">
    <property type="entry name" value="PROKAR_LIPOPROTEIN"/>
    <property type="match status" value="1"/>
</dbReference>
<comment type="caution">
    <text evidence="3">The sequence shown here is derived from an EMBL/GenBank/DDBJ whole genome shotgun (WGS) entry which is preliminary data.</text>
</comment>
<keyword evidence="4" id="KW-1185">Reference proteome</keyword>
<feature type="domain" description="C2H2-type" evidence="2">
    <location>
        <begin position="243"/>
        <end position="272"/>
    </location>
</feature>
<dbReference type="AlphaFoldDB" id="A0AAD5TWR0"/>
<reference evidence="3" key="1">
    <citation type="submission" date="2020-05" db="EMBL/GenBank/DDBJ databases">
        <title>Phylogenomic resolution of chytrid fungi.</title>
        <authorList>
            <person name="Stajich J.E."/>
            <person name="Amses K."/>
            <person name="Simmons R."/>
            <person name="Seto K."/>
            <person name="Myers J."/>
            <person name="Bonds A."/>
            <person name="Quandt C.A."/>
            <person name="Barry K."/>
            <person name="Liu P."/>
            <person name="Grigoriev I."/>
            <person name="Longcore J.E."/>
            <person name="James T.Y."/>
        </authorList>
    </citation>
    <scope>NUCLEOTIDE SEQUENCE</scope>
    <source>
        <strain evidence="3">JEL0476</strain>
    </source>
</reference>
<keyword evidence="1" id="KW-0479">Metal-binding</keyword>
<evidence type="ECO:0000259" key="2">
    <source>
        <dbReference type="PROSITE" id="PS50157"/>
    </source>
</evidence>
<dbReference type="SUPFAM" id="SSF57667">
    <property type="entry name" value="beta-beta-alpha zinc fingers"/>
    <property type="match status" value="1"/>
</dbReference>
<dbReference type="PROSITE" id="PS50157">
    <property type="entry name" value="ZINC_FINGER_C2H2_2"/>
    <property type="match status" value="1"/>
</dbReference>
<evidence type="ECO:0000313" key="3">
    <source>
        <dbReference type="EMBL" id="KAJ3213878.1"/>
    </source>
</evidence>
<sequence>MKIIGPSCTHSSQKQNKREQFNTAANNSVLGCKNCLKHNTQYSLGSKELKTDTDTVQITDSFKITKNSIQSRNINSLQKKEDFLNFIPIKHNDKDNNLNFSNTANKVNDNFSIVNHLDFQKFNTYSENMLFKENNNVISLDDLKIEENEVDQEEREGKIKLNKNSNVFSTYYDDFRKRSANKNSIKNENRRKRDAVTEELSSAYLNIKSDYDNDMTDSEDSDTVLEDNSKKKIKSDAAKLKVFRCSFPKCVKSFKKIESLKTHATIHNKENRYALFAIPPLEEIQIWPDITDVFMALVGK</sequence>
<keyword evidence="1" id="KW-0863">Zinc-finger</keyword>